<evidence type="ECO:0000313" key="3">
    <source>
        <dbReference type="Proteomes" id="UP001203852"/>
    </source>
</evidence>
<protein>
    <recommendedName>
        <fullName evidence="4">F-box domain-containing protein</fullName>
    </recommendedName>
</protein>
<accession>A0AAN6DKD3</accession>
<dbReference type="AlphaFoldDB" id="A0AAN6DKD3"/>
<dbReference type="EMBL" id="MU404364">
    <property type="protein sequence ID" value="KAI1608190.1"/>
    <property type="molecule type" value="Genomic_DNA"/>
</dbReference>
<proteinExistence type="predicted"/>
<feature type="region of interest" description="Disordered" evidence="1">
    <location>
        <begin position="387"/>
        <end position="484"/>
    </location>
</feature>
<keyword evidence="3" id="KW-1185">Reference proteome</keyword>
<feature type="compositionally biased region" description="Basic and acidic residues" evidence="1">
    <location>
        <begin position="388"/>
        <end position="398"/>
    </location>
</feature>
<name>A0AAN6DKD3_9EURO</name>
<evidence type="ECO:0008006" key="4">
    <source>
        <dbReference type="Google" id="ProtNLM"/>
    </source>
</evidence>
<evidence type="ECO:0000256" key="1">
    <source>
        <dbReference type="SAM" id="MobiDB-lite"/>
    </source>
</evidence>
<reference evidence="2" key="1">
    <citation type="journal article" date="2022" name="bioRxiv">
        <title>Deciphering the potential niche of two novel black yeast fungi from a biological soil crust based on their genomes, phenotypes, and melanin regulation.</title>
        <authorList>
            <consortium name="DOE Joint Genome Institute"/>
            <person name="Carr E.C."/>
            <person name="Barton Q."/>
            <person name="Grambo S."/>
            <person name="Sullivan M."/>
            <person name="Renfro C.M."/>
            <person name="Kuo A."/>
            <person name="Pangilinan J."/>
            <person name="Lipzen A."/>
            <person name="Keymanesh K."/>
            <person name="Savage E."/>
            <person name="Barry K."/>
            <person name="Grigoriev I.V."/>
            <person name="Riekhof W.R."/>
            <person name="Harris S.S."/>
        </authorList>
    </citation>
    <scope>NUCLEOTIDE SEQUENCE</scope>
    <source>
        <strain evidence="2">JF 03-4F</strain>
    </source>
</reference>
<dbReference type="Proteomes" id="UP001203852">
    <property type="component" value="Unassembled WGS sequence"/>
</dbReference>
<comment type="caution">
    <text evidence="2">The sequence shown here is derived from an EMBL/GenBank/DDBJ whole genome shotgun (WGS) entry which is preliminary data.</text>
</comment>
<organism evidence="2 3">
    <name type="scientific">Exophiala viscosa</name>
    <dbReference type="NCBI Taxonomy" id="2486360"/>
    <lineage>
        <taxon>Eukaryota</taxon>
        <taxon>Fungi</taxon>
        <taxon>Dikarya</taxon>
        <taxon>Ascomycota</taxon>
        <taxon>Pezizomycotina</taxon>
        <taxon>Eurotiomycetes</taxon>
        <taxon>Chaetothyriomycetidae</taxon>
        <taxon>Chaetothyriales</taxon>
        <taxon>Herpotrichiellaceae</taxon>
        <taxon>Exophiala</taxon>
    </lineage>
</organism>
<gene>
    <name evidence="2" type="ORF">EDD36DRAFT_107202</name>
</gene>
<sequence>MPLQSREIVTLRLILDCEEEEAFANEPSPTTSHLLRLPVEIRLKILRYLLRIDRNRKSYTRRAHPRTISELLRLEPRRILEAAPFRHRGNQEIDGFPPVINNCRLDVALLQTCRKLYCEGKTVLYAENNVIALQSGIKGLGAKFRNYGISVWGPLPSTRLSSGGSAFEPVMLFSGQNVKPSTPVYICSYKDAADFTHALWIMNKGPFAHGMRYNLTISAHPRYKHANRTDSFVKFAVLPWLHRQINSVEFHSLTGSRREASATKGLSEERLESIRLELSKHMKASNTDANLHSYSAICAYLEQIMAHADVCVSQANYLGAELLYERVCFEACSLVRTRTGELVDVSSKTKDGINRVCKLIALSSYRLCELRGDSLQRIALTSAPAVQAERKVSADHPPVKSATINPKQTDEGTSEVFNDLPTMPTPPADPLLPARSATPVTPMAPTSPITPASPCLPAEDPDQKSNHGESNVKQNGGGPDPNHVTETLLQQQASSTCAPTTTRLEPRLARELAITSGLLALRLPCATPLPEWNIRLEIMLLRLFAERDDVLNAAYSIRRLQGTCSIFWKEAKEKGKAKSPQWQALGDLSADLLKPIQRGTNKETLLAVADRCQQVVTALLGPRLKPKKGYTGLIWTFRWAPP</sequence>
<evidence type="ECO:0000313" key="2">
    <source>
        <dbReference type="EMBL" id="KAI1608190.1"/>
    </source>
</evidence>